<dbReference type="InterPro" id="IPR041916">
    <property type="entry name" value="Anti_sigma_zinc_sf"/>
</dbReference>
<keyword evidence="1" id="KW-1133">Transmembrane helix</keyword>
<keyword evidence="1" id="KW-0472">Membrane</keyword>
<reference evidence="2 3" key="1">
    <citation type="submission" date="2019-01" db="EMBL/GenBank/DDBJ databases">
        <title>Altererythrobacter rhizovicinus sp. nov., isolated from the rhizosphere soil of Haloxylon ammodendron.</title>
        <authorList>
            <person name="Li H.-P."/>
            <person name="Gou J.-Y."/>
            <person name="Yao D."/>
            <person name="Han Q.-Q."/>
            <person name="Shao K.-Z."/>
            <person name="Zhao Q."/>
            <person name="Zhang J.-L."/>
        </authorList>
    </citation>
    <scope>NUCLEOTIDE SEQUENCE [LARGE SCALE GENOMIC DNA]</scope>
    <source>
        <strain evidence="2 3">AY-3R</strain>
    </source>
</reference>
<dbReference type="Proteomes" id="UP000293623">
    <property type="component" value="Unassembled WGS sequence"/>
</dbReference>
<keyword evidence="3" id="KW-1185">Reference proteome</keyword>
<feature type="transmembrane region" description="Helical" evidence="1">
    <location>
        <begin position="95"/>
        <end position="113"/>
    </location>
</feature>
<dbReference type="RefSeq" id="WP_129522699.1">
    <property type="nucleotide sequence ID" value="NZ_SDPV01000001.1"/>
</dbReference>
<gene>
    <name evidence="2" type="ORF">ETX26_00100</name>
</gene>
<evidence type="ECO:0000313" key="3">
    <source>
        <dbReference type="Proteomes" id="UP000293623"/>
    </source>
</evidence>
<dbReference type="Gene3D" id="1.10.10.1320">
    <property type="entry name" value="Anti-sigma factor, zinc-finger domain"/>
    <property type="match status" value="1"/>
</dbReference>
<accession>A0A4Q2KJ33</accession>
<dbReference type="OrthoDB" id="7502743at2"/>
<comment type="caution">
    <text evidence="2">The sequence shown here is derived from an EMBL/GenBank/DDBJ whole genome shotgun (WGS) entry which is preliminary data.</text>
</comment>
<keyword evidence="1" id="KW-0812">Transmembrane</keyword>
<protein>
    <submittedName>
        <fullName evidence="2">Anti-sigma factor</fullName>
    </submittedName>
</protein>
<sequence length="237" mass="24449">MTVTREELAAFADGELTGERAAQVAAAVAADPALAGEVEAHRALRARLADHYAPVAAAPVPDRLAALLARPQEAEVVDFAEAKERREARRGIPRWGWIVGPALAASLALVLLLPGSGGNDAAYADPQLAGVLDSRLVAEQAPGADTRVLLSFRAQGGEFCRVFSGEGGGGIACRDRQGWRLEALGEGSAGASTDYRMAGASDAALLARAQEMAQGPALDAEAEAAAQANDWRGASAR</sequence>
<evidence type="ECO:0000313" key="2">
    <source>
        <dbReference type="EMBL" id="RXZ65208.1"/>
    </source>
</evidence>
<name>A0A4Q2KJ33_9SPHN</name>
<proteinExistence type="predicted"/>
<evidence type="ECO:0000256" key="1">
    <source>
        <dbReference type="SAM" id="Phobius"/>
    </source>
</evidence>
<dbReference type="EMBL" id="SDPV01000001">
    <property type="protein sequence ID" value="RXZ65208.1"/>
    <property type="molecule type" value="Genomic_DNA"/>
</dbReference>
<organism evidence="2 3">
    <name type="scientific">Pelagerythrobacter rhizovicinus</name>
    <dbReference type="NCBI Taxonomy" id="2268576"/>
    <lineage>
        <taxon>Bacteria</taxon>
        <taxon>Pseudomonadati</taxon>
        <taxon>Pseudomonadota</taxon>
        <taxon>Alphaproteobacteria</taxon>
        <taxon>Sphingomonadales</taxon>
        <taxon>Erythrobacteraceae</taxon>
        <taxon>Pelagerythrobacter</taxon>
    </lineage>
</organism>
<dbReference type="AlphaFoldDB" id="A0A4Q2KJ33"/>